<reference evidence="14" key="2">
    <citation type="journal article" date="2021" name="PeerJ">
        <title>Extensive microbial diversity within the chicken gut microbiome revealed by metagenomics and culture.</title>
        <authorList>
            <person name="Gilroy R."/>
            <person name="Ravi A."/>
            <person name="Getino M."/>
            <person name="Pursley I."/>
            <person name="Horton D.L."/>
            <person name="Alikhan N.F."/>
            <person name="Baker D."/>
            <person name="Gharbi K."/>
            <person name="Hall N."/>
            <person name="Watson M."/>
            <person name="Adriaenssens E.M."/>
            <person name="Foster-Nyarko E."/>
            <person name="Jarju S."/>
            <person name="Secka A."/>
            <person name="Antonio M."/>
            <person name="Oren A."/>
            <person name="Chaudhuri R.R."/>
            <person name="La Ragione R."/>
            <person name="Hildebrand F."/>
            <person name="Pallen M.J."/>
        </authorList>
    </citation>
    <scope>NUCLEOTIDE SEQUENCE</scope>
    <source>
        <strain evidence="14">ChiBcolR7-354</strain>
    </source>
</reference>
<comment type="similarity">
    <text evidence="2 11">Belongs to the folylpolyglutamate synthase family.</text>
</comment>
<dbReference type="GO" id="GO:0046872">
    <property type="term" value="F:metal ion binding"/>
    <property type="evidence" value="ECO:0007669"/>
    <property type="project" value="UniProtKB-KW"/>
</dbReference>
<dbReference type="InterPro" id="IPR004101">
    <property type="entry name" value="Mur_ligase_C"/>
</dbReference>
<dbReference type="Gene3D" id="3.90.190.20">
    <property type="entry name" value="Mur ligase, C-terminal domain"/>
    <property type="match status" value="1"/>
</dbReference>
<keyword evidence="4 11" id="KW-0436">Ligase</keyword>
<dbReference type="InterPro" id="IPR013221">
    <property type="entry name" value="Mur_ligase_cen"/>
</dbReference>
<dbReference type="Pfam" id="PF02875">
    <property type="entry name" value="Mur_ligase_C"/>
    <property type="match status" value="1"/>
</dbReference>
<evidence type="ECO:0000256" key="7">
    <source>
        <dbReference type="ARBA" id="ARBA00022840"/>
    </source>
</evidence>
<proteinExistence type="inferred from homology"/>
<keyword evidence="8" id="KW-0460">Magnesium</keyword>
<dbReference type="NCBIfam" id="TIGR01499">
    <property type="entry name" value="folC"/>
    <property type="match status" value="1"/>
</dbReference>
<evidence type="ECO:0000313" key="15">
    <source>
        <dbReference type="Proteomes" id="UP000824262"/>
    </source>
</evidence>
<feature type="domain" description="Mur ligase central" evidence="13">
    <location>
        <begin position="44"/>
        <end position="260"/>
    </location>
</feature>
<organism evidence="14 15">
    <name type="scientific">Candidatus Scatomorpha intestinavium</name>
    <dbReference type="NCBI Taxonomy" id="2840922"/>
    <lineage>
        <taxon>Bacteria</taxon>
        <taxon>Bacillati</taxon>
        <taxon>Bacillota</taxon>
        <taxon>Clostridia</taxon>
        <taxon>Eubacteriales</taxon>
        <taxon>Candidatus Scatomorpha</taxon>
    </lineage>
</organism>
<keyword evidence="7 11" id="KW-0067">ATP-binding</keyword>
<dbReference type="SUPFAM" id="SSF53244">
    <property type="entry name" value="MurD-like peptide ligases, peptide-binding domain"/>
    <property type="match status" value="1"/>
</dbReference>
<keyword evidence="5" id="KW-0479">Metal-binding</keyword>
<evidence type="ECO:0000259" key="13">
    <source>
        <dbReference type="Pfam" id="PF08245"/>
    </source>
</evidence>
<comment type="cofactor">
    <cofactor evidence="1">
        <name>Mg(2+)</name>
        <dbReference type="ChEBI" id="CHEBI:18420"/>
    </cofactor>
</comment>
<dbReference type="GO" id="GO:0008841">
    <property type="term" value="F:dihydrofolate synthase activity"/>
    <property type="evidence" value="ECO:0007669"/>
    <property type="project" value="TreeGrafter"/>
</dbReference>
<feature type="domain" description="Mur ligase C-terminal" evidence="12">
    <location>
        <begin position="288"/>
        <end position="406"/>
    </location>
</feature>
<dbReference type="SUPFAM" id="SSF53623">
    <property type="entry name" value="MurD-like peptide ligases, catalytic domain"/>
    <property type="match status" value="1"/>
</dbReference>
<evidence type="ECO:0000256" key="8">
    <source>
        <dbReference type="ARBA" id="ARBA00022842"/>
    </source>
</evidence>
<evidence type="ECO:0000256" key="4">
    <source>
        <dbReference type="ARBA" id="ARBA00022598"/>
    </source>
</evidence>
<dbReference type="FunFam" id="3.40.1190.10:FF:000011">
    <property type="entry name" value="Folylpolyglutamate synthase/dihydrofolate synthase"/>
    <property type="match status" value="1"/>
</dbReference>
<dbReference type="AlphaFoldDB" id="A0A9D0ZF05"/>
<dbReference type="InterPro" id="IPR036615">
    <property type="entry name" value="Mur_ligase_C_dom_sf"/>
</dbReference>
<evidence type="ECO:0000313" key="14">
    <source>
        <dbReference type="EMBL" id="HIQ78917.1"/>
    </source>
</evidence>
<dbReference type="EMBL" id="DVGA01000065">
    <property type="protein sequence ID" value="HIQ78917.1"/>
    <property type="molecule type" value="Genomic_DNA"/>
</dbReference>
<dbReference type="GO" id="GO:0005737">
    <property type="term" value="C:cytoplasm"/>
    <property type="evidence" value="ECO:0007669"/>
    <property type="project" value="TreeGrafter"/>
</dbReference>
<evidence type="ECO:0000256" key="2">
    <source>
        <dbReference type="ARBA" id="ARBA00008276"/>
    </source>
</evidence>
<dbReference type="PANTHER" id="PTHR11136:SF0">
    <property type="entry name" value="DIHYDROFOLATE SYNTHETASE-RELATED"/>
    <property type="match status" value="1"/>
</dbReference>
<evidence type="ECO:0000259" key="12">
    <source>
        <dbReference type="Pfam" id="PF02875"/>
    </source>
</evidence>
<dbReference type="PIRSF" id="PIRSF001563">
    <property type="entry name" value="Folylpolyglu_synth"/>
    <property type="match status" value="1"/>
</dbReference>
<keyword evidence="6 11" id="KW-0547">Nucleotide-binding</keyword>
<protein>
    <recommendedName>
        <fullName evidence="3">tetrahydrofolate synthase</fullName>
        <ecNumber evidence="3">6.3.2.17</ecNumber>
    </recommendedName>
    <alternativeName>
        <fullName evidence="9">Tetrahydrofolylpolyglutamate synthase</fullName>
    </alternativeName>
</protein>
<comment type="catalytic activity">
    <reaction evidence="10">
        <text>(6S)-5,6,7,8-tetrahydrofolyl-(gamma-L-Glu)(n) + L-glutamate + ATP = (6S)-5,6,7,8-tetrahydrofolyl-(gamma-L-Glu)(n+1) + ADP + phosphate + H(+)</text>
        <dbReference type="Rhea" id="RHEA:10580"/>
        <dbReference type="Rhea" id="RHEA-COMP:14738"/>
        <dbReference type="Rhea" id="RHEA-COMP:14740"/>
        <dbReference type="ChEBI" id="CHEBI:15378"/>
        <dbReference type="ChEBI" id="CHEBI:29985"/>
        <dbReference type="ChEBI" id="CHEBI:30616"/>
        <dbReference type="ChEBI" id="CHEBI:43474"/>
        <dbReference type="ChEBI" id="CHEBI:141005"/>
        <dbReference type="ChEBI" id="CHEBI:456216"/>
        <dbReference type="EC" id="6.3.2.17"/>
    </reaction>
</comment>
<dbReference type="EC" id="6.3.2.17" evidence="3"/>
<name>A0A9D0ZF05_9FIRM</name>
<reference evidence="14" key="1">
    <citation type="submission" date="2020-10" db="EMBL/GenBank/DDBJ databases">
        <authorList>
            <person name="Gilroy R."/>
        </authorList>
    </citation>
    <scope>NUCLEOTIDE SEQUENCE</scope>
    <source>
        <strain evidence="14">ChiBcolR7-354</strain>
    </source>
</reference>
<evidence type="ECO:0000256" key="5">
    <source>
        <dbReference type="ARBA" id="ARBA00022723"/>
    </source>
</evidence>
<accession>A0A9D0ZF05</accession>
<evidence type="ECO:0000256" key="10">
    <source>
        <dbReference type="ARBA" id="ARBA00047493"/>
    </source>
</evidence>
<sequence length="420" mass="44072">MDYDQALKYIEGVSYLGVKPGLERVSALLGRLGHPERKTRFVHVAGTNGKGSTSVMTASALSACGYKTGLYTSPHLARVNERMRLDGAEIPDGEFARVVSALASAAEGLAEPCTEFELLTAAALLWFAEAGADIAVLEVGMGGRFDATNVIPRSECAVITNIGLDHTAVLGDTVEAIAAEKAGIFKGGRAVSYEQPESVAAVLRSAAAKTGTELTFADFSKIEPLSDSVEGQRFRFEGEEYSIRLLGAHQLKNAAVALTALDTLRRSGWDLPAEGVRKGLAAAVWPARFELVERAPLFVVDGGHNPQCVAATAEAIRRYMPGGHCVILMGVLADKNWSAMIDILADVAEGFVCAAPDSPRALPAADLGAELLRRGLHAEVCSSVPEAVEAAKALAGPDGAVCSVGSLYMSGAVRACFGLR</sequence>
<gene>
    <name evidence="14" type="ORF">IAB77_06620</name>
</gene>
<dbReference type="InterPro" id="IPR036565">
    <property type="entry name" value="Mur-like_cat_sf"/>
</dbReference>
<evidence type="ECO:0000256" key="11">
    <source>
        <dbReference type="PIRNR" id="PIRNR001563"/>
    </source>
</evidence>
<evidence type="ECO:0000256" key="9">
    <source>
        <dbReference type="ARBA" id="ARBA00030592"/>
    </source>
</evidence>
<evidence type="ECO:0000256" key="3">
    <source>
        <dbReference type="ARBA" id="ARBA00013025"/>
    </source>
</evidence>
<dbReference type="Pfam" id="PF08245">
    <property type="entry name" value="Mur_ligase_M"/>
    <property type="match status" value="1"/>
</dbReference>
<dbReference type="GO" id="GO:0004326">
    <property type="term" value="F:tetrahydrofolylpolyglutamate synthase activity"/>
    <property type="evidence" value="ECO:0007669"/>
    <property type="project" value="UniProtKB-EC"/>
</dbReference>
<evidence type="ECO:0000256" key="1">
    <source>
        <dbReference type="ARBA" id="ARBA00001946"/>
    </source>
</evidence>
<dbReference type="InterPro" id="IPR001645">
    <property type="entry name" value="Folylpolyglutamate_synth"/>
</dbReference>
<comment type="caution">
    <text evidence="14">The sequence shown here is derived from an EMBL/GenBank/DDBJ whole genome shotgun (WGS) entry which is preliminary data.</text>
</comment>
<dbReference type="PANTHER" id="PTHR11136">
    <property type="entry name" value="FOLYLPOLYGLUTAMATE SYNTHASE-RELATED"/>
    <property type="match status" value="1"/>
</dbReference>
<dbReference type="Proteomes" id="UP000824262">
    <property type="component" value="Unassembled WGS sequence"/>
</dbReference>
<dbReference type="InterPro" id="IPR018109">
    <property type="entry name" value="Folylpolyglutamate_synth_CS"/>
</dbReference>
<dbReference type="PROSITE" id="PS01012">
    <property type="entry name" value="FOLYLPOLYGLU_SYNT_2"/>
    <property type="match status" value="1"/>
</dbReference>
<dbReference type="Gene3D" id="3.40.1190.10">
    <property type="entry name" value="Mur-like, catalytic domain"/>
    <property type="match status" value="1"/>
</dbReference>
<evidence type="ECO:0000256" key="6">
    <source>
        <dbReference type="ARBA" id="ARBA00022741"/>
    </source>
</evidence>
<dbReference type="GO" id="GO:0005524">
    <property type="term" value="F:ATP binding"/>
    <property type="evidence" value="ECO:0007669"/>
    <property type="project" value="UniProtKB-KW"/>
</dbReference>